<keyword evidence="2" id="KW-0677">Repeat</keyword>
<dbReference type="Gene3D" id="2.120.10.80">
    <property type="entry name" value="Kelch-type beta propeller"/>
    <property type="match status" value="2"/>
</dbReference>
<proteinExistence type="predicted"/>
<dbReference type="EMBL" id="GL377570">
    <property type="protein sequence ID" value="EFJ34080.1"/>
    <property type="molecule type" value="Genomic_DNA"/>
</dbReference>
<name>D8R2J5_SELML</name>
<reference evidence="4 5" key="1">
    <citation type="journal article" date="2011" name="Science">
        <title>The Selaginella genome identifies genetic changes associated with the evolution of vascular plants.</title>
        <authorList>
            <person name="Banks J.A."/>
            <person name="Nishiyama T."/>
            <person name="Hasebe M."/>
            <person name="Bowman J.L."/>
            <person name="Gribskov M."/>
            <person name="dePamphilis C."/>
            <person name="Albert V.A."/>
            <person name="Aono N."/>
            <person name="Aoyama T."/>
            <person name="Ambrose B.A."/>
            <person name="Ashton N.W."/>
            <person name="Axtell M.J."/>
            <person name="Barker E."/>
            <person name="Barker M.S."/>
            <person name="Bennetzen J.L."/>
            <person name="Bonawitz N.D."/>
            <person name="Chapple C."/>
            <person name="Cheng C."/>
            <person name="Correa L.G."/>
            <person name="Dacre M."/>
            <person name="DeBarry J."/>
            <person name="Dreyer I."/>
            <person name="Elias M."/>
            <person name="Engstrom E.M."/>
            <person name="Estelle M."/>
            <person name="Feng L."/>
            <person name="Finet C."/>
            <person name="Floyd S.K."/>
            <person name="Frommer W.B."/>
            <person name="Fujita T."/>
            <person name="Gramzow L."/>
            <person name="Gutensohn M."/>
            <person name="Harholt J."/>
            <person name="Hattori M."/>
            <person name="Heyl A."/>
            <person name="Hirai T."/>
            <person name="Hiwatashi Y."/>
            <person name="Ishikawa M."/>
            <person name="Iwata M."/>
            <person name="Karol K.G."/>
            <person name="Koehler B."/>
            <person name="Kolukisaoglu U."/>
            <person name="Kubo M."/>
            <person name="Kurata T."/>
            <person name="Lalonde S."/>
            <person name="Li K."/>
            <person name="Li Y."/>
            <person name="Litt A."/>
            <person name="Lyons E."/>
            <person name="Manning G."/>
            <person name="Maruyama T."/>
            <person name="Michael T.P."/>
            <person name="Mikami K."/>
            <person name="Miyazaki S."/>
            <person name="Morinaga S."/>
            <person name="Murata T."/>
            <person name="Mueller-Roeber B."/>
            <person name="Nelson D.R."/>
            <person name="Obara M."/>
            <person name="Oguri Y."/>
            <person name="Olmstead R.G."/>
            <person name="Onodera N."/>
            <person name="Petersen B.L."/>
            <person name="Pils B."/>
            <person name="Prigge M."/>
            <person name="Rensing S.A."/>
            <person name="Riano-Pachon D.M."/>
            <person name="Roberts A.W."/>
            <person name="Sato Y."/>
            <person name="Scheller H.V."/>
            <person name="Schulz B."/>
            <person name="Schulz C."/>
            <person name="Shakirov E.V."/>
            <person name="Shibagaki N."/>
            <person name="Shinohara N."/>
            <person name="Shippen D.E."/>
            <person name="Soerensen I."/>
            <person name="Sotooka R."/>
            <person name="Sugimoto N."/>
            <person name="Sugita M."/>
            <person name="Sumikawa N."/>
            <person name="Tanurdzic M."/>
            <person name="Theissen G."/>
            <person name="Ulvskov P."/>
            <person name="Wakazuki S."/>
            <person name="Weng J.K."/>
            <person name="Willats W.W."/>
            <person name="Wipf D."/>
            <person name="Wolf P.G."/>
            <person name="Yang L."/>
            <person name="Zimmer A.D."/>
            <person name="Zhu Q."/>
            <person name="Mitros T."/>
            <person name="Hellsten U."/>
            <person name="Loque D."/>
            <person name="Otillar R."/>
            <person name="Salamov A."/>
            <person name="Schmutz J."/>
            <person name="Shapiro H."/>
            <person name="Lindquist E."/>
            <person name="Lucas S."/>
            <person name="Rokhsar D."/>
            <person name="Grigoriev I.V."/>
        </authorList>
    </citation>
    <scope>NUCLEOTIDE SEQUENCE [LARGE SCALE GENOMIC DNA]</scope>
</reference>
<dbReference type="FunCoup" id="D8R2J5">
    <property type="interactions" value="2"/>
</dbReference>
<dbReference type="KEGG" id="smo:SELMODRAFT_83069"/>
<dbReference type="CDD" id="cd22152">
    <property type="entry name" value="F-box_AtAFR-like"/>
    <property type="match status" value="1"/>
</dbReference>
<dbReference type="SUPFAM" id="SSF117281">
    <property type="entry name" value="Kelch motif"/>
    <property type="match status" value="1"/>
</dbReference>
<protein>
    <recommendedName>
        <fullName evidence="6">F-box domain-containing protein</fullName>
    </recommendedName>
</protein>
<evidence type="ECO:0000256" key="3">
    <source>
        <dbReference type="SAM" id="MobiDB-lite"/>
    </source>
</evidence>
<sequence length="418" mass="46393">MSGASCSSSSDRRGQNPSSSVGLLAEFSGAEEEDCAAAARSWCDEGKLLIPGLPNDLAILCIARLPRGMFPLLRLVSSAWKRAVSSETFRLLRHQGGFLQGWIYVLVESATGAAFRAFDPDANRWYNMSPVPANISSETWQGFACVALDSKLILMGGARRIYNEAMQQLGQVEVCGDVFIYDAFRNKWQRGPSLTTPRGWFAAAAMGDFVYVAGGQGRSCFLDSAEVLDYREKRWHQMPSMHCVRSSCRGTVLNGQFWVIAGEVVINNYGDHPQRASAEFFNPASKSWTLIPEMWLDSHKVALARFQNLLVVHQSKLMRYDPELNEWDHIGHISTGQLYNRSSYRFGFALECLGDKLYVIGGKIESWQNRNRSSIQPVSTAEVCHLGTASNSKFTRWNSVADMKDSSGIILASATVLL</sequence>
<dbReference type="PANTHER" id="PTHR46344:SF27">
    <property type="entry name" value="KELCH REPEAT SUPERFAMILY PROTEIN"/>
    <property type="match status" value="1"/>
</dbReference>
<dbReference type="Proteomes" id="UP000001514">
    <property type="component" value="Unassembled WGS sequence"/>
</dbReference>
<dbReference type="InterPro" id="IPR006652">
    <property type="entry name" value="Kelch_1"/>
</dbReference>
<evidence type="ECO:0000313" key="5">
    <source>
        <dbReference type="Proteomes" id="UP000001514"/>
    </source>
</evidence>
<gene>
    <name evidence="4" type="ORF">SELMODRAFT_83069</name>
</gene>
<dbReference type="InParanoid" id="D8R2J5"/>
<dbReference type="HOGENOM" id="CLU_028510_1_1_1"/>
<dbReference type="PANTHER" id="PTHR46344">
    <property type="entry name" value="OS02G0202900 PROTEIN"/>
    <property type="match status" value="1"/>
</dbReference>
<dbReference type="Gramene" id="EFJ34080">
    <property type="protein sequence ID" value="EFJ34080"/>
    <property type="gene ID" value="SELMODRAFT_83069"/>
</dbReference>
<evidence type="ECO:0008006" key="6">
    <source>
        <dbReference type="Google" id="ProtNLM"/>
    </source>
</evidence>
<evidence type="ECO:0000313" key="4">
    <source>
        <dbReference type="EMBL" id="EFJ34080.1"/>
    </source>
</evidence>
<dbReference type="OMA" id="KIESWQN"/>
<keyword evidence="1" id="KW-0880">Kelch repeat</keyword>
<accession>D8R2J5</accession>
<keyword evidence="5" id="KW-1185">Reference proteome</keyword>
<feature type="region of interest" description="Disordered" evidence="3">
    <location>
        <begin position="1"/>
        <end position="20"/>
    </location>
</feature>
<dbReference type="AlphaFoldDB" id="D8R2J5"/>
<organism evidence="5">
    <name type="scientific">Selaginella moellendorffii</name>
    <name type="common">Spikemoss</name>
    <dbReference type="NCBI Taxonomy" id="88036"/>
    <lineage>
        <taxon>Eukaryota</taxon>
        <taxon>Viridiplantae</taxon>
        <taxon>Streptophyta</taxon>
        <taxon>Embryophyta</taxon>
        <taxon>Tracheophyta</taxon>
        <taxon>Lycopodiopsida</taxon>
        <taxon>Selaginellales</taxon>
        <taxon>Selaginellaceae</taxon>
        <taxon>Selaginella</taxon>
    </lineage>
</organism>
<dbReference type="Pfam" id="PF01344">
    <property type="entry name" value="Kelch_1"/>
    <property type="match status" value="1"/>
</dbReference>
<dbReference type="SMART" id="SM00612">
    <property type="entry name" value="Kelch"/>
    <property type="match status" value="2"/>
</dbReference>
<dbReference type="InterPro" id="IPR015915">
    <property type="entry name" value="Kelch-typ_b-propeller"/>
</dbReference>
<dbReference type="eggNOG" id="KOG1072">
    <property type="taxonomic scope" value="Eukaryota"/>
</dbReference>
<evidence type="ECO:0000256" key="2">
    <source>
        <dbReference type="ARBA" id="ARBA00022737"/>
    </source>
</evidence>
<evidence type="ECO:0000256" key="1">
    <source>
        <dbReference type="ARBA" id="ARBA00022441"/>
    </source>
</evidence>